<accession>A0ABW2TVB6</accession>
<dbReference type="Proteomes" id="UP001596512">
    <property type="component" value="Unassembled WGS sequence"/>
</dbReference>
<keyword evidence="3" id="KW-1185">Reference proteome</keyword>
<feature type="compositionally biased region" description="Basic and acidic residues" evidence="1">
    <location>
        <begin position="30"/>
        <end position="39"/>
    </location>
</feature>
<feature type="compositionally biased region" description="Basic and acidic residues" evidence="1">
    <location>
        <begin position="1"/>
        <end position="11"/>
    </location>
</feature>
<comment type="caution">
    <text evidence="2">The sequence shown here is derived from an EMBL/GenBank/DDBJ whole genome shotgun (WGS) entry which is preliminary data.</text>
</comment>
<feature type="compositionally biased region" description="Low complexity" evidence="1">
    <location>
        <begin position="48"/>
        <end position="62"/>
    </location>
</feature>
<evidence type="ECO:0000313" key="3">
    <source>
        <dbReference type="Proteomes" id="UP001596512"/>
    </source>
</evidence>
<dbReference type="EMBL" id="JBHTEY010000004">
    <property type="protein sequence ID" value="MFC7617261.1"/>
    <property type="molecule type" value="Genomic_DNA"/>
</dbReference>
<proteinExistence type="predicted"/>
<reference evidence="3" key="1">
    <citation type="journal article" date="2019" name="Int. J. Syst. Evol. Microbiol.">
        <title>The Global Catalogue of Microorganisms (GCM) 10K type strain sequencing project: providing services to taxonomists for standard genome sequencing and annotation.</title>
        <authorList>
            <consortium name="The Broad Institute Genomics Platform"/>
            <consortium name="The Broad Institute Genome Sequencing Center for Infectious Disease"/>
            <person name="Wu L."/>
            <person name="Ma J."/>
        </authorList>
    </citation>
    <scope>NUCLEOTIDE SEQUENCE [LARGE SCALE GENOMIC DNA]</scope>
    <source>
        <strain evidence="3">JCM 17695</strain>
    </source>
</reference>
<evidence type="ECO:0000256" key="1">
    <source>
        <dbReference type="SAM" id="MobiDB-lite"/>
    </source>
</evidence>
<protein>
    <submittedName>
        <fullName evidence="2">Uncharacterized protein</fullName>
    </submittedName>
</protein>
<sequence length="76" mass="8230">MVVGSRGEHGSVDNAVQSATGPVVQAGRIGEVHFHERPRWRIAPDQLPRAPRASSDASRSWPTWTASARPVADRSC</sequence>
<name>A0ABW2TVB6_9PSEU</name>
<gene>
    <name evidence="2" type="ORF">ACFQV2_31400</name>
</gene>
<evidence type="ECO:0000313" key="2">
    <source>
        <dbReference type="EMBL" id="MFC7617261.1"/>
    </source>
</evidence>
<organism evidence="2 3">
    <name type="scientific">Actinokineospora soli</name>
    <dbReference type="NCBI Taxonomy" id="1048753"/>
    <lineage>
        <taxon>Bacteria</taxon>
        <taxon>Bacillati</taxon>
        <taxon>Actinomycetota</taxon>
        <taxon>Actinomycetes</taxon>
        <taxon>Pseudonocardiales</taxon>
        <taxon>Pseudonocardiaceae</taxon>
        <taxon>Actinokineospora</taxon>
    </lineage>
</organism>
<feature type="region of interest" description="Disordered" evidence="1">
    <location>
        <begin position="1"/>
        <end position="76"/>
    </location>
</feature>